<evidence type="ECO:0000313" key="12">
    <source>
        <dbReference type="Proteomes" id="UP000574067"/>
    </source>
</evidence>
<gene>
    <name evidence="11" type="primary">asnB</name>
    <name evidence="11" type="ORF">HHL10_28870</name>
</gene>
<dbReference type="Pfam" id="PF00733">
    <property type="entry name" value="Asn_synthase"/>
    <property type="match status" value="1"/>
</dbReference>
<comment type="caution">
    <text evidence="11">The sequence shown here is derived from an EMBL/GenBank/DDBJ whole genome shotgun (WGS) entry which is preliminary data.</text>
</comment>
<feature type="binding site" evidence="9">
    <location>
        <position position="287"/>
    </location>
    <ligand>
        <name>ATP</name>
        <dbReference type="ChEBI" id="CHEBI:30616"/>
    </ligand>
</feature>
<keyword evidence="8" id="KW-0028">Amino-acid biosynthesis</keyword>
<reference evidence="11 12" key="1">
    <citation type="submission" date="2020-04" db="EMBL/GenBank/DDBJ databases">
        <title>Azohydromonas sp. isolated from soil.</title>
        <authorList>
            <person name="Dahal R.H."/>
        </authorList>
    </citation>
    <scope>NUCLEOTIDE SEQUENCE [LARGE SCALE GENOMIC DNA]</scope>
    <source>
        <strain evidence="11 12">G-1-1-14</strain>
    </source>
</reference>
<dbReference type="AlphaFoldDB" id="A0A848FFI2"/>
<organism evidence="11 12">
    <name type="scientific">Azohydromonas caseinilytica</name>
    <dbReference type="NCBI Taxonomy" id="2728836"/>
    <lineage>
        <taxon>Bacteria</taxon>
        <taxon>Pseudomonadati</taxon>
        <taxon>Pseudomonadota</taxon>
        <taxon>Betaproteobacteria</taxon>
        <taxon>Burkholderiales</taxon>
        <taxon>Sphaerotilaceae</taxon>
        <taxon>Azohydromonas</taxon>
    </lineage>
</organism>
<dbReference type="GO" id="GO:0005829">
    <property type="term" value="C:cytosol"/>
    <property type="evidence" value="ECO:0007669"/>
    <property type="project" value="TreeGrafter"/>
</dbReference>
<evidence type="ECO:0000259" key="10">
    <source>
        <dbReference type="PROSITE" id="PS51278"/>
    </source>
</evidence>
<comment type="similarity">
    <text evidence="2">Belongs to the asparagine synthetase family.</text>
</comment>
<dbReference type="CDD" id="cd01991">
    <property type="entry name" value="Asn_synthase_B_C"/>
    <property type="match status" value="1"/>
</dbReference>
<dbReference type="InterPro" id="IPR033738">
    <property type="entry name" value="AsnB_N"/>
</dbReference>
<dbReference type="PANTHER" id="PTHR43284">
    <property type="entry name" value="ASPARAGINE SYNTHETASE (GLUTAMINE-HYDROLYZING)"/>
    <property type="match status" value="1"/>
</dbReference>
<keyword evidence="11" id="KW-0436">Ligase</keyword>
<keyword evidence="8" id="KW-0061">Asparagine biosynthesis</keyword>
<dbReference type="CDD" id="cd00712">
    <property type="entry name" value="AsnB"/>
    <property type="match status" value="1"/>
</dbReference>
<dbReference type="InterPro" id="IPR006426">
    <property type="entry name" value="Asn_synth_AEB"/>
</dbReference>
<name>A0A848FFI2_9BURK</name>
<dbReference type="PROSITE" id="PS51278">
    <property type="entry name" value="GATASE_TYPE_2"/>
    <property type="match status" value="1"/>
</dbReference>
<dbReference type="GO" id="GO:0006529">
    <property type="term" value="P:asparagine biosynthetic process"/>
    <property type="evidence" value="ECO:0007669"/>
    <property type="project" value="UniProtKB-KW"/>
</dbReference>
<evidence type="ECO:0000256" key="3">
    <source>
        <dbReference type="ARBA" id="ARBA00012737"/>
    </source>
</evidence>
<dbReference type="RefSeq" id="WP_169163885.1">
    <property type="nucleotide sequence ID" value="NZ_JABBFW010000048.1"/>
</dbReference>
<protein>
    <recommendedName>
        <fullName evidence="3">asparagine synthase (glutamine-hydrolyzing)</fullName>
        <ecNumber evidence="3">6.3.5.4</ecNumber>
    </recommendedName>
</protein>
<dbReference type="Gene3D" id="3.60.20.10">
    <property type="entry name" value="Glutamine Phosphoribosylpyrophosphate, subunit 1, domain 1"/>
    <property type="match status" value="1"/>
</dbReference>
<comment type="pathway">
    <text evidence="1">Amino-acid biosynthesis; L-asparagine biosynthesis; L-asparagine from L-aspartate (L-Gln route): step 1/1.</text>
</comment>
<dbReference type="GO" id="GO:0005524">
    <property type="term" value="F:ATP binding"/>
    <property type="evidence" value="ECO:0007669"/>
    <property type="project" value="UniProtKB-KW"/>
</dbReference>
<evidence type="ECO:0000256" key="4">
    <source>
        <dbReference type="ARBA" id="ARBA00022741"/>
    </source>
</evidence>
<evidence type="ECO:0000256" key="2">
    <source>
        <dbReference type="ARBA" id="ARBA00005752"/>
    </source>
</evidence>
<proteinExistence type="inferred from homology"/>
<dbReference type="EMBL" id="JABBFW010000048">
    <property type="protein sequence ID" value="NML18987.1"/>
    <property type="molecule type" value="Genomic_DNA"/>
</dbReference>
<dbReference type="InterPro" id="IPR051786">
    <property type="entry name" value="ASN_synthetase/amidase"/>
</dbReference>
<dbReference type="NCBIfam" id="TIGR01536">
    <property type="entry name" value="asn_synth_AEB"/>
    <property type="match status" value="1"/>
</dbReference>
<dbReference type="InterPro" id="IPR014729">
    <property type="entry name" value="Rossmann-like_a/b/a_fold"/>
</dbReference>
<feature type="active site" description="For GATase activity" evidence="8">
    <location>
        <position position="2"/>
    </location>
</feature>
<dbReference type="InterPro" id="IPR001962">
    <property type="entry name" value="Asn_synthase"/>
</dbReference>
<sequence length="628" mass="72168">MCGICGIYDRSGKPVPQDILARMNTAIGHRGPDGEGQFLHGNVGLGHRRLSIIDLEGGTQPMGNEDDSIQVVFNGEIYNFVELRAELQSFGHVFKTMSDTETIVHAYEQWGTDCVNRFNGMFAFALFDMRQRRVFLARDHLGIKPLYYTVIGSQVLFGSEIKSLIQHPEFERDVDIDSLAELFTFRFVPSPKTLFRNVYRLPPGHSMLISPSEVTVSRYWNHVPQFRKNWREEELIEEYLDLLKDSIKIQLRSDVPLGLYLSSGIDSSALLAIMKDHASGPVQTFTIGFEDGEKTNEVADARSVARLFGAEHHSLMLSSQDYLDHFERYMRDLEEPVGHEAAPAFYFLARLTSSRVKVALTGQGADEPWAGYDRYKGVRLSQLYSRLPRVLTDSVLPSVGRLPLPMERFKRGIASLGERDILTRFTKIYSFFSADMKAQLYEGTLKERFLSTPYGTKEALRRLHTDVQQLDPLSQMLYIDTRANLPDDLLMVADKTSMANSLEVRVPFLDYRLVQFVENLPPSLKLRGWTGKYLHKRALNSWLPSEIVHRKKKGFAHPVAHWLRQSMKPLIDDCLLSANSSLTRYFNQGYLREMVRKHQEGKEQYMRHIFLLVSLELWHRTFFSRQHG</sequence>
<dbReference type="InterPro" id="IPR029055">
    <property type="entry name" value="Ntn_hydrolases_N"/>
</dbReference>
<evidence type="ECO:0000256" key="8">
    <source>
        <dbReference type="PIRSR" id="PIRSR001589-1"/>
    </source>
</evidence>
<evidence type="ECO:0000256" key="1">
    <source>
        <dbReference type="ARBA" id="ARBA00005187"/>
    </source>
</evidence>
<keyword evidence="6 8" id="KW-0315">Glutamine amidotransferase</keyword>
<dbReference type="Proteomes" id="UP000574067">
    <property type="component" value="Unassembled WGS sequence"/>
</dbReference>
<evidence type="ECO:0000313" key="11">
    <source>
        <dbReference type="EMBL" id="NML18987.1"/>
    </source>
</evidence>
<comment type="catalytic activity">
    <reaction evidence="7">
        <text>L-aspartate + L-glutamine + ATP + H2O = L-asparagine + L-glutamate + AMP + diphosphate + H(+)</text>
        <dbReference type="Rhea" id="RHEA:12228"/>
        <dbReference type="ChEBI" id="CHEBI:15377"/>
        <dbReference type="ChEBI" id="CHEBI:15378"/>
        <dbReference type="ChEBI" id="CHEBI:29985"/>
        <dbReference type="ChEBI" id="CHEBI:29991"/>
        <dbReference type="ChEBI" id="CHEBI:30616"/>
        <dbReference type="ChEBI" id="CHEBI:33019"/>
        <dbReference type="ChEBI" id="CHEBI:58048"/>
        <dbReference type="ChEBI" id="CHEBI:58359"/>
        <dbReference type="ChEBI" id="CHEBI:456215"/>
        <dbReference type="EC" id="6.3.5.4"/>
    </reaction>
</comment>
<dbReference type="InterPro" id="IPR017932">
    <property type="entry name" value="GATase_2_dom"/>
</dbReference>
<keyword evidence="12" id="KW-1185">Reference proteome</keyword>
<dbReference type="PIRSF" id="PIRSF001589">
    <property type="entry name" value="Asn_synthetase_glu-h"/>
    <property type="match status" value="1"/>
</dbReference>
<evidence type="ECO:0000256" key="6">
    <source>
        <dbReference type="ARBA" id="ARBA00022962"/>
    </source>
</evidence>
<feature type="domain" description="Glutamine amidotransferase type-2" evidence="10">
    <location>
        <begin position="2"/>
        <end position="212"/>
    </location>
</feature>
<evidence type="ECO:0000256" key="5">
    <source>
        <dbReference type="ARBA" id="ARBA00022840"/>
    </source>
</evidence>
<keyword evidence="4 9" id="KW-0547">Nucleotide-binding</keyword>
<accession>A0A848FFI2</accession>
<feature type="binding site" evidence="9">
    <location>
        <position position="99"/>
    </location>
    <ligand>
        <name>L-glutamine</name>
        <dbReference type="ChEBI" id="CHEBI:58359"/>
    </ligand>
</feature>
<dbReference type="SUPFAM" id="SSF56235">
    <property type="entry name" value="N-terminal nucleophile aminohydrolases (Ntn hydrolases)"/>
    <property type="match status" value="1"/>
</dbReference>
<evidence type="ECO:0000256" key="9">
    <source>
        <dbReference type="PIRSR" id="PIRSR001589-2"/>
    </source>
</evidence>
<dbReference type="PANTHER" id="PTHR43284:SF1">
    <property type="entry name" value="ASPARAGINE SYNTHETASE"/>
    <property type="match status" value="1"/>
</dbReference>
<dbReference type="SUPFAM" id="SSF52402">
    <property type="entry name" value="Adenine nucleotide alpha hydrolases-like"/>
    <property type="match status" value="1"/>
</dbReference>
<dbReference type="Gene3D" id="3.40.50.620">
    <property type="entry name" value="HUPs"/>
    <property type="match status" value="1"/>
</dbReference>
<keyword evidence="5 9" id="KW-0067">ATP-binding</keyword>
<dbReference type="Pfam" id="PF13537">
    <property type="entry name" value="GATase_7"/>
    <property type="match status" value="1"/>
</dbReference>
<evidence type="ECO:0000256" key="7">
    <source>
        <dbReference type="ARBA" id="ARBA00048741"/>
    </source>
</evidence>
<dbReference type="EC" id="6.3.5.4" evidence="3"/>
<dbReference type="GO" id="GO:0004066">
    <property type="term" value="F:asparagine synthase (glutamine-hydrolyzing) activity"/>
    <property type="evidence" value="ECO:0007669"/>
    <property type="project" value="UniProtKB-EC"/>
</dbReference>